<dbReference type="InterPro" id="IPR027434">
    <property type="entry name" value="Homing_endonucl"/>
</dbReference>
<dbReference type="Gene3D" id="3.10.28.10">
    <property type="entry name" value="Homing endonucleases"/>
    <property type="match status" value="1"/>
</dbReference>
<protein>
    <recommendedName>
        <fullName evidence="1">Homing endonuclease LAGLIDADG domain-containing protein</fullName>
    </recommendedName>
</protein>
<feature type="domain" description="Homing endonuclease LAGLIDADG" evidence="1">
    <location>
        <begin position="9"/>
        <end position="94"/>
    </location>
</feature>
<comment type="caution">
    <text evidence="2">The sequence shown here is derived from an EMBL/GenBank/DDBJ whole genome shotgun (WGS) entry which is preliminary data.</text>
</comment>
<dbReference type="GO" id="GO:0004519">
    <property type="term" value="F:endonuclease activity"/>
    <property type="evidence" value="ECO:0007669"/>
    <property type="project" value="InterPro"/>
</dbReference>
<organism evidence="2">
    <name type="scientific">marine sediment metagenome</name>
    <dbReference type="NCBI Taxonomy" id="412755"/>
    <lineage>
        <taxon>unclassified sequences</taxon>
        <taxon>metagenomes</taxon>
        <taxon>ecological metagenomes</taxon>
    </lineage>
</organism>
<evidence type="ECO:0000313" key="2">
    <source>
        <dbReference type="EMBL" id="KKL85623.1"/>
    </source>
</evidence>
<dbReference type="Pfam" id="PF00961">
    <property type="entry name" value="LAGLIDADG_1"/>
    <property type="match status" value="1"/>
</dbReference>
<proteinExistence type="predicted"/>
<dbReference type="InterPro" id="IPR004860">
    <property type="entry name" value="LAGLIDADG_dom"/>
</dbReference>
<evidence type="ECO:0000259" key="1">
    <source>
        <dbReference type="Pfam" id="PF00961"/>
    </source>
</evidence>
<accession>A0A0F9FH65</accession>
<dbReference type="AlphaFoldDB" id="A0A0F9FH65"/>
<dbReference type="SUPFAM" id="SSF55608">
    <property type="entry name" value="Homing endonucleases"/>
    <property type="match status" value="1"/>
</dbReference>
<name>A0A0F9FH65_9ZZZZ</name>
<dbReference type="EMBL" id="LAZR01021353">
    <property type="protein sequence ID" value="KKL85623.1"/>
    <property type="molecule type" value="Genomic_DNA"/>
</dbReference>
<sequence length="137" mass="15716">MKRTELAYIAGIVDGEGYIGISADHRKRNPDRPCWRLRVAVTNTNEWLMQYLKFSVGGGTIVLKNSKNPKPCYQWEIRHGKAAEFLKLILPYLQLKRPQAEIAIKFQASVTKSTRKLTEGQLAVREAEMLLLKSMKR</sequence>
<reference evidence="2" key="1">
    <citation type="journal article" date="2015" name="Nature">
        <title>Complex archaea that bridge the gap between prokaryotes and eukaryotes.</title>
        <authorList>
            <person name="Spang A."/>
            <person name="Saw J.H."/>
            <person name="Jorgensen S.L."/>
            <person name="Zaremba-Niedzwiedzka K."/>
            <person name="Martijn J."/>
            <person name="Lind A.E."/>
            <person name="van Eijk R."/>
            <person name="Schleper C."/>
            <person name="Guy L."/>
            <person name="Ettema T.J."/>
        </authorList>
    </citation>
    <scope>NUCLEOTIDE SEQUENCE</scope>
</reference>
<gene>
    <name evidence="2" type="ORF">LCGC14_1952850</name>
</gene>